<organism evidence="2 3">
    <name type="scientific">Actinoplanes octamycinicus</name>
    <dbReference type="NCBI Taxonomy" id="135948"/>
    <lineage>
        <taxon>Bacteria</taxon>
        <taxon>Bacillati</taxon>
        <taxon>Actinomycetota</taxon>
        <taxon>Actinomycetes</taxon>
        <taxon>Micromonosporales</taxon>
        <taxon>Micromonosporaceae</taxon>
        <taxon>Actinoplanes</taxon>
    </lineage>
</organism>
<feature type="domain" description="Erythromycin biosynthesis protein CIII-like C-terminal" evidence="1">
    <location>
        <begin position="323"/>
        <end position="450"/>
    </location>
</feature>
<evidence type="ECO:0000313" key="2">
    <source>
        <dbReference type="EMBL" id="MBB4738678.1"/>
    </source>
</evidence>
<dbReference type="Pfam" id="PF06722">
    <property type="entry name" value="EryCIII-like_C"/>
    <property type="match status" value="1"/>
</dbReference>
<dbReference type="AlphaFoldDB" id="A0A7W7M6D8"/>
<sequence length="455" mass="48795">MVRNILPSSGICLLPHCAYLSQTSRMIEIYRALRDRGVIPRVATHGGTHESALRAAGIDYDLVGPRMDDERCARFLREQPSTGPVGQSAYSDAELRAYVLAEADYFTAHRIHTAVTGFTLTTTLSTRLAGVRLVSEHSASWVPPIFERGLLPAPSQPLLGIRSAWLANRMPPRVRFYCGGFNRLARELGVPGIPSVAALVLGDLTLVTEDPVVLGVSRRDIEAWRPGRGYRPETRLRVTGPLFAHLPIPLPAEIAEFLDVPVPAGAHGSPGPVETTVSAGLAHADQPGRSRRSRRPVIYVAITSSPPSLVRAVVRALRPLGARILVAATVHDLADLADDQVMVGGVLPSHLVMPRVDLAVTAGGQGSVQTAMAAGVPLLGIPLQLEQDLNVTLLERRGAARWVAPRQAGSSRLTALASELLTDGRYRRAAEAIREVYAATDGPANAAEQILSVRP</sequence>
<evidence type="ECO:0000313" key="3">
    <source>
        <dbReference type="Proteomes" id="UP000546162"/>
    </source>
</evidence>
<dbReference type="SUPFAM" id="SSF53756">
    <property type="entry name" value="UDP-Glycosyltransferase/glycogen phosphorylase"/>
    <property type="match status" value="1"/>
</dbReference>
<protein>
    <submittedName>
        <fullName evidence="2">UDP:flavonoid glycosyltransferase YjiC (YdhE family)</fullName>
    </submittedName>
</protein>
<dbReference type="PANTHER" id="PTHR48050:SF13">
    <property type="entry name" value="STEROL 3-BETA-GLUCOSYLTRANSFERASE UGT80A2"/>
    <property type="match status" value="1"/>
</dbReference>
<dbReference type="EMBL" id="JACHNB010000001">
    <property type="protein sequence ID" value="MBB4738678.1"/>
    <property type="molecule type" value="Genomic_DNA"/>
</dbReference>
<dbReference type="InterPro" id="IPR010610">
    <property type="entry name" value="EryCIII-like_C"/>
</dbReference>
<keyword evidence="3" id="KW-1185">Reference proteome</keyword>
<comment type="caution">
    <text evidence="2">The sequence shown here is derived from an EMBL/GenBank/DDBJ whole genome shotgun (WGS) entry which is preliminary data.</text>
</comment>
<dbReference type="PANTHER" id="PTHR48050">
    <property type="entry name" value="STEROL 3-BETA-GLUCOSYLTRANSFERASE"/>
    <property type="match status" value="1"/>
</dbReference>
<proteinExistence type="predicted"/>
<dbReference type="Proteomes" id="UP000546162">
    <property type="component" value="Unassembled WGS sequence"/>
</dbReference>
<name>A0A7W7M6D8_9ACTN</name>
<dbReference type="GO" id="GO:0016757">
    <property type="term" value="F:glycosyltransferase activity"/>
    <property type="evidence" value="ECO:0007669"/>
    <property type="project" value="UniProtKB-ARBA"/>
</dbReference>
<dbReference type="RefSeq" id="WP_185039222.1">
    <property type="nucleotide sequence ID" value="NZ_BOMR01000119.1"/>
</dbReference>
<dbReference type="Gene3D" id="3.40.50.2000">
    <property type="entry name" value="Glycogen Phosphorylase B"/>
    <property type="match status" value="3"/>
</dbReference>
<reference evidence="2 3" key="1">
    <citation type="submission" date="2020-08" db="EMBL/GenBank/DDBJ databases">
        <title>Sequencing the genomes of 1000 actinobacteria strains.</title>
        <authorList>
            <person name="Klenk H.-P."/>
        </authorList>
    </citation>
    <scope>NUCLEOTIDE SEQUENCE [LARGE SCALE GENOMIC DNA]</scope>
    <source>
        <strain evidence="2 3">DSM 45809</strain>
    </source>
</reference>
<accession>A0A7W7M6D8</accession>
<evidence type="ECO:0000259" key="1">
    <source>
        <dbReference type="Pfam" id="PF06722"/>
    </source>
</evidence>
<keyword evidence="2" id="KW-0808">Transferase</keyword>
<gene>
    <name evidence="2" type="ORF">BJY16_002137</name>
</gene>
<dbReference type="InterPro" id="IPR050426">
    <property type="entry name" value="Glycosyltransferase_28"/>
</dbReference>